<dbReference type="EMBL" id="KK116518">
    <property type="protein sequence ID" value="KFM67979.1"/>
    <property type="molecule type" value="Genomic_DNA"/>
</dbReference>
<accession>A0A087TS90</accession>
<protein>
    <submittedName>
        <fullName evidence="2">Uncharacterized protein</fullName>
    </submittedName>
</protein>
<gene>
    <name evidence="2" type="ORF">X975_00418</name>
</gene>
<dbReference type="AlphaFoldDB" id="A0A087TS90"/>
<name>A0A087TS90_STEMI</name>
<feature type="region of interest" description="Disordered" evidence="1">
    <location>
        <begin position="53"/>
        <end position="74"/>
    </location>
</feature>
<keyword evidence="3" id="KW-1185">Reference proteome</keyword>
<sequence length="74" mass="8053">MISYEVIDGGSFFRAKSANREPCGTEKFNLTKEASGWLKNVFHDSCGWRVLESSTPGGNSSYSDTSRGTTTHTG</sequence>
<evidence type="ECO:0000256" key="1">
    <source>
        <dbReference type="SAM" id="MobiDB-lite"/>
    </source>
</evidence>
<organism evidence="2 3">
    <name type="scientific">Stegodyphus mimosarum</name>
    <name type="common">African social velvet spider</name>
    <dbReference type="NCBI Taxonomy" id="407821"/>
    <lineage>
        <taxon>Eukaryota</taxon>
        <taxon>Metazoa</taxon>
        <taxon>Ecdysozoa</taxon>
        <taxon>Arthropoda</taxon>
        <taxon>Chelicerata</taxon>
        <taxon>Arachnida</taxon>
        <taxon>Araneae</taxon>
        <taxon>Araneomorphae</taxon>
        <taxon>Entelegynae</taxon>
        <taxon>Eresoidea</taxon>
        <taxon>Eresidae</taxon>
        <taxon>Stegodyphus</taxon>
    </lineage>
</organism>
<feature type="non-terminal residue" evidence="2">
    <location>
        <position position="74"/>
    </location>
</feature>
<proteinExistence type="predicted"/>
<reference evidence="2 3" key="1">
    <citation type="submission" date="2013-11" db="EMBL/GenBank/DDBJ databases">
        <title>Genome sequencing of Stegodyphus mimosarum.</title>
        <authorList>
            <person name="Bechsgaard J."/>
        </authorList>
    </citation>
    <scope>NUCLEOTIDE SEQUENCE [LARGE SCALE GENOMIC DNA]</scope>
</reference>
<dbReference type="Proteomes" id="UP000054359">
    <property type="component" value="Unassembled WGS sequence"/>
</dbReference>
<evidence type="ECO:0000313" key="2">
    <source>
        <dbReference type="EMBL" id="KFM67979.1"/>
    </source>
</evidence>
<evidence type="ECO:0000313" key="3">
    <source>
        <dbReference type="Proteomes" id="UP000054359"/>
    </source>
</evidence>